<dbReference type="SUPFAM" id="SSF53756">
    <property type="entry name" value="UDP-Glycosyltransferase/glycogen phosphorylase"/>
    <property type="match status" value="1"/>
</dbReference>
<protein>
    <recommendedName>
        <fullName evidence="1">Glycosyltransferase subfamily 4-like N-terminal domain-containing protein</fullName>
    </recommendedName>
</protein>
<organism evidence="2 3">
    <name type="scientific">Orrella marina</name>
    <dbReference type="NCBI Taxonomy" id="2163011"/>
    <lineage>
        <taxon>Bacteria</taxon>
        <taxon>Pseudomonadati</taxon>
        <taxon>Pseudomonadota</taxon>
        <taxon>Betaproteobacteria</taxon>
        <taxon>Burkholderiales</taxon>
        <taxon>Alcaligenaceae</taxon>
        <taxon>Orrella</taxon>
    </lineage>
</organism>
<dbReference type="Proteomes" id="UP000244571">
    <property type="component" value="Chromosome"/>
</dbReference>
<accession>A0A2R4XMH2</accession>
<dbReference type="Gene3D" id="3.40.50.2000">
    <property type="entry name" value="Glycogen Phosphorylase B"/>
    <property type="match status" value="2"/>
</dbReference>
<dbReference type="Pfam" id="PF13692">
    <property type="entry name" value="Glyco_trans_1_4"/>
    <property type="match status" value="1"/>
</dbReference>
<gene>
    <name evidence="2" type="ORF">DBV39_16140</name>
</gene>
<sequence>MQQNSGESSITTAVISLTERGKVADEIEAIGVPVWCLSLQGISTLPRVVWRLRQMTRQFQPDLIQGWMYHGNIAASLAGRIAAGNPKIAWGIRQSLPDISREKPMTRKVIALSARVSRGPDQIIYNSHTARSQHEMFGFDATHARVIDNGFDPDHFHPDPAARRALRTELAISERTQLIGLVARYHPLKGQDIFLRAAMRLLEINPDADQHVKFLMAGRDATPDNPALASYFQNSHLARHVICLGERSDIPSITAGLDIATSTSWGRRSRTRSERPWPAAYL</sequence>
<evidence type="ECO:0000313" key="3">
    <source>
        <dbReference type="Proteomes" id="UP000244571"/>
    </source>
</evidence>
<reference evidence="2 3" key="1">
    <citation type="submission" date="2018-04" db="EMBL/GenBank/DDBJ databases">
        <title>Bordetella sp. HZ20 isolated from seawater.</title>
        <authorList>
            <person name="Sun C."/>
        </authorList>
    </citation>
    <scope>NUCLEOTIDE SEQUENCE [LARGE SCALE GENOMIC DNA]</scope>
    <source>
        <strain evidence="2 3">HZ20</strain>
    </source>
</reference>
<dbReference type="PANTHER" id="PTHR12526">
    <property type="entry name" value="GLYCOSYLTRANSFERASE"/>
    <property type="match status" value="1"/>
</dbReference>
<dbReference type="InterPro" id="IPR028098">
    <property type="entry name" value="Glyco_trans_4-like_N"/>
</dbReference>
<evidence type="ECO:0000313" key="2">
    <source>
        <dbReference type="EMBL" id="AWB35006.1"/>
    </source>
</evidence>
<dbReference type="EMBL" id="CP028901">
    <property type="protein sequence ID" value="AWB35006.1"/>
    <property type="molecule type" value="Genomic_DNA"/>
</dbReference>
<keyword evidence="3" id="KW-1185">Reference proteome</keyword>
<dbReference type="KEGG" id="boz:DBV39_16140"/>
<dbReference type="Pfam" id="PF13439">
    <property type="entry name" value="Glyco_transf_4"/>
    <property type="match status" value="1"/>
</dbReference>
<name>A0A2R4XMH2_9BURK</name>
<evidence type="ECO:0000259" key="1">
    <source>
        <dbReference type="Pfam" id="PF13439"/>
    </source>
</evidence>
<dbReference type="GO" id="GO:0016757">
    <property type="term" value="F:glycosyltransferase activity"/>
    <property type="evidence" value="ECO:0007669"/>
    <property type="project" value="UniProtKB-ARBA"/>
</dbReference>
<dbReference type="AlphaFoldDB" id="A0A2R4XMH2"/>
<proteinExistence type="predicted"/>
<feature type="domain" description="Glycosyltransferase subfamily 4-like N-terminal" evidence="1">
    <location>
        <begin position="14"/>
        <end position="154"/>
    </location>
</feature>